<dbReference type="InterPro" id="IPR001314">
    <property type="entry name" value="Peptidase_S1A"/>
</dbReference>
<accession>A0A3P9BSI7</accession>
<dbReference type="PANTHER" id="PTHR24271">
    <property type="entry name" value="KALLIKREIN-RELATED"/>
    <property type="match status" value="1"/>
</dbReference>
<sequence length="113" mass="12837">CSFYVYFICLLVYFVASALQIIKGRKAEKKQMMYMASVQDNNGHICGGFLVSEYFVMTAAHCAPNVVLGTHNLKKVDDTMRYDVKMCKHSFKDVLSGNDIMLLKFLSKNDNYG</sequence>
<dbReference type="InterPro" id="IPR009003">
    <property type="entry name" value="Peptidase_S1_PA"/>
</dbReference>
<dbReference type="PANTHER" id="PTHR24271:SF87">
    <property type="entry name" value="ARGININE ESTERASE-LIKE-RELATED"/>
    <property type="match status" value="1"/>
</dbReference>
<reference evidence="4" key="2">
    <citation type="submission" date="2025-08" db="UniProtKB">
        <authorList>
            <consortium name="Ensembl"/>
        </authorList>
    </citation>
    <scope>IDENTIFICATION</scope>
</reference>
<dbReference type="InterPro" id="IPR018114">
    <property type="entry name" value="TRYPSIN_HIS"/>
</dbReference>
<dbReference type="Proteomes" id="UP000265160">
    <property type="component" value="LG23"/>
</dbReference>
<dbReference type="AlphaFoldDB" id="A0A3P9BSI7"/>
<keyword evidence="5" id="KW-1185">Reference proteome</keyword>
<evidence type="ECO:0000259" key="3">
    <source>
        <dbReference type="Pfam" id="PF00089"/>
    </source>
</evidence>
<dbReference type="InterPro" id="IPR043504">
    <property type="entry name" value="Peptidase_S1_PA_chymotrypsin"/>
</dbReference>
<proteinExistence type="predicted"/>
<name>A0A3P9BSI7_9CICH</name>
<dbReference type="Gene3D" id="2.40.10.10">
    <property type="entry name" value="Trypsin-like serine proteases"/>
    <property type="match status" value="2"/>
</dbReference>
<keyword evidence="2" id="KW-0472">Membrane</keyword>
<reference evidence="4" key="3">
    <citation type="submission" date="2025-09" db="UniProtKB">
        <authorList>
            <consortium name="Ensembl"/>
        </authorList>
    </citation>
    <scope>IDENTIFICATION</scope>
</reference>
<dbReference type="InterPro" id="IPR001254">
    <property type="entry name" value="Trypsin_dom"/>
</dbReference>
<keyword evidence="2" id="KW-1133">Transmembrane helix</keyword>
<evidence type="ECO:0000313" key="4">
    <source>
        <dbReference type="Ensembl" id="ENSMZEP00005012882.1"/>
    </source>
</evidence>
<feature type="transmembrane region" description="Helical" evidence="2">
    <location>
        <begin position="5"/>
        <end position="22"/>
    </location>
</feature>
<protein>
    <recommendedName>
        <fullName evidence="3">Peptidase S1 domain-containing protein</fullName>
    </recommendedName>
</protein>
<dbReference type="GeneTree" id="ENSGT00910000144271"/>
<dbReference type="GO" id="GO:0004252">
    <property type="term" value="F:serine-type endopeptidase activity"/>
    <property type="evidence" value="ECO:0007669"/>
    <property type="project" value="InterPro"/>
</dbReference>
<feature type="domain" description="Peptidase S1" evidence="3">
    <location>
        <begin position="21"/>
        <end position="107"/>
    </location>
</feature>
<dbReference type="PROSITE" id="PS00134">
    <property type="entry name" value="TRYPSIN_HIS"/>
    <property type="match status" value="1"/>
</dbReference>
<evidence type="ECO:0000256" key="1">
    <source>
        <dbReference type="ARBA" id="ARBA00023157"/>
    </source>
</evidence>
<evidence type="ECO:0000256" key="2">
    <source>
        <dbReference type="SAM" id="Phobius"/>
    </source>
</evidence>
<dbReference type="Pfam" id="PF00089">
    <property type="entry name" value="Trypsin"/>
    <property type="match status" value="1"/>
</dbReference>
<dbReference type="PRINTS" id="PR00722">
    <property type="entry name" value="CHYMOTRYPSIN"/>
</dbReference>
<evidence type="ECO:0000313" key="5">
    <source>
        <dbReference type="Proteomes" id="UP000265160"/>
    </source>
</evidence>
<dbReference type="GO" id="GO:0006508">
    <property type="term" value="P:proteolysis"/>
    <property type="evidence" value="ECO:0007669"/>
    <property type="project" value="InterPro"/>
</dbReference>
<dbReference type="Ensembl" id="ENSMZET00005013328.1">
    <property type="protein sequence ID" value="ENSMZEP00005012882.1"/>
    <property type="gene ID" value="ENSMZEG00005009672.1"/>
</dbReference>
<dbReference type="SUPFAM" id="SSF50494">
    <property type="entry name" value="Trypsin-like serine proteases"/>
    <property type="match status" value="1"/>
</dbReference>
<keyword evidence="1" id="KW-1015">Disulfide bond</keyword>
<organism evidence="4 5">
    <name type="scientific">Maylandia zebra</name>
    <name type="common">zebra mbuna</name>
    <dbReference type="NCBI Taxonomy" id="106582"/>
    <lineage>
        <taxon>Eukaryota</taxon>
        <taxon>Metazoa</taxon>
        <taxon>Chordata</taxon>
        <taxon>Craniata</taxon>
        <taxon>Vertebrata</taxon>
        <taxon>Euteleostomi</taxon>
        <taxon>Actinopterygii</taxon>
        <taxon>Neopterygii</taxon>
        <taxon>Teleostei</taxon>
        <taxon>Neoteleostei</taxon>
        <taxon>Acanthomorphata</taxon>
        <taxon>Ovalentaria</taxon>
        <taxon>Cichlomorphae</taxon>
        <taxon>Cichliformes</taxon>
        <taxon>Cichlidae</taxon>
        <taxon>African cichlids</taxon>
        <taxon>Pseudocrenilabrinae</taxon>
        <taxon>Haplochromini</taxon>
        <taxon>Maylandia</taxon>
        <taxon>Maylandia zebra complex</taxon>
    </lineage>
</organism>
<keyword evidence="2" id="KW-0812">Transmembrane</keyword>
<reference evidence="4 5" key="1">
    <citation type="journal article" date="2014" name="Nature">
        <title>The genomic substrate for adaptive radiation in African cichlid fish.</title>
        <authorList>
            <person name="Brawand D."/>
            <person name="Wagner C.E."/>
            <person name="Li Y.I."/>
            <person name="Malinsky M."/>
            <person name="Keller I."/>
            <person name="Fan S."/>
            <person name="Simakov O."/>
            <person name="Ng A.Y."/>
            <person name="Lim Z.W."/>
            <person name="Bezault E."/>
            <person name="Turner-Maier J."/>
            <person name="Johnson J."/>
            <person name="Alcazar R."/>
            <person name="Noh H.J."/>
            <person name="Russell P."/>
            <person name="Aken B."/>
            <person name="Alfoldi J."/>
            <person name="Amemiya C."/>
            <person name="Azzouzi N."/>
            <person name="Baroiller J.F."/>
            <person name="Barloy-Hubler F."/>
            <person name="Berlin A."/>
            <person name="Bloomquist R."/>
            <person name="Carleton K.L."/>
            <person name="Conte M.A."/>
            <person name="D'Cotta H."/>
            <person name="Eshel O."/>
            <person name="Gaffney L."/>
            <person name="Galibert F."/>
            <person name="Gante H.F."/>
            <person name="Gnerre S."/>
            <person name="Greuter L."/>
            <person name="Guyon R."/>
            <person name="Haddad N.S."/>
            <person name="Haerty W."/>
            <person name="Harris R.M."/>
            <person name="Hofmann H.A."/>
            <person name="Hourlier T."/>
            <person name="Hulata G."/>
            <person name="Jaffe D.B."/>
            <person name="Lara M."/>
            <person name="Lee A.P."/>
            <person name="MacCallum I."/>
            <person name="Mwaiko S."/>
            <person name="Nikaido M."/>
            <person name="Nishihara H."/>
            <person name="Ozouf-Costaz C."/>
            <person name="Penman D.J."/>
            <person name="Przybylski D."/>
            <person name="Rakotomanga M."/>
            <person name="Renn S.C.P."/>
            <person name="Ribeiro F.J."/>
            <person name="Ron M."/>
            <person name="Salzburger W."/>
            <person name="Sanchez-Pulido L."/>
            <person name="Santos M.E."/>
            <person name="Searle S."/>
            <person name="Sharpe T."/>
            <person name="Swofford R."/>
            <person name="Tan F.J."/>
            <person name="Williams L."/>
            <person name="Young S."/>
            <person name="Yin S."/>
            <person name="Okada N."/>
            <person name="Kocher T.D."/>
            <person name="Miska E.A."/>
            <person name="Lander E.S."/>
            <person name="Venkatesh B."/>
            <person name="Fernald R.D."/>
            <person name="Meyer A."/>
            <person name="Ponting C.P."/>
            <person name="Streelman J.T."/>
            <person name="Lindblad-Toh K."/>
            <person name="Seehausen O."/>
            <person name="Di Palma F."/>
        </authorList>
    </citation>
    <scope>NUCLEOTIDE SEQUENCE</scope>
</reference>